<proteinExistence type="predicted"/>
<dbReference type="EMBL" id="LLXU01000095">
    <property type="protein sequence ID" value="KRG40713.1"/>
    <property type="molecule type" value="Genomic_DNA"/>
</dbReference>
<gene>
    <name evidence="1" type="ORF">ARC20_12900</name>
</gene>
<evidence type="ECO:0000313" key="1">
    <source>
        <dbReference type="EMBL" id="KRG40713.1"/>
    </source>
</evidence>
<protein>
    <submittedName>
        <fullName evidence="1">Uncharacterized protein</fullName>
    </submittedName>
</protein>
<reference evidence="1 2" key="1">
    <citation type="submission" date="2015-10" db="EMBL/GenBank/DDBJ databases">
        <title>Genome sequencing and analysis of members of genus Stenotrophomonas.</title>
        <authorList>
            <person name="Patil P.P."/>
            <person name="Midha S."/>
            <person name="Patil P.B."/>
        </authorList>
    </citation>
    <scope>NUCLEOTIDE SEQUENCE [LARGE SCALE GENOMIC DNA]</scope>
    <source>
        <strain evidence="1 2">JCM 16536</strain>
    </source>
</reference>
<dbReference type="AlphaFoldDB" id="A0A0R0A804"/>
<sequence>MRTDTPIELAYARAYALLRAAGASDQATFDIVFARAHGELLALFPEQQAQIVEVLLQFARHLGRAAAWREIGAAAHQQIA</sequence>
<dbReference type="Proteomes" id="UP000051802">
    <property type="component" value="Unassembled WGS sequence"/>
</dbReference>
<accession>A0A0R0A804</accession>
<name>A0A0R0A804_9GAMM</name>
<evidence type="ECO:0000313" key="2">
    <source>
        <dbReference type="Proteomes" id="UP000051802"/>
    </source>
</evidence>
<organism evidence="1 2">
    <name type="scientific">Stenotrophomonas panacihumi</name>
    <dbReference type="NCBI Taxonomy" id="676599"/>
    <lineage>
        <taxon>Bacteria</taxon>
        <taxon>Pseudomonadati</taxon>
        <taxon>Pseudomonadota</taxon>
        <taxon>Gammaproteobacteria</taxon>
        <taxon>Lysobacterales</taxon>
        <taxon>Lysobacteraceae</taxon>
        <taxon>Stenotrophomonas</taxon>
    </lineage>
</organism>
<dbReference type="RefSeq" id="WP_057647663.1">
    <property type="nucleotide sequence ID" value="NZ_LLXU01000095.1"/>
</dbReference>
<comment type="caution">
    <text evidence="1">The sequence shown here is derived from an EMBL/GenBank/DDBJ whole genome shotgun (WGS) entry which is preliminary data.</text>
</comment>
<dbReference type="OrthoDB" id="9972108at2"/>
<keyword evidence="2" id="KW-1185">Reference proteome</keyword>
<dbReference type="STRING" id="676599.ARC20_12900"/>